<dbReference type="AlphaFoldDB" id="A0A7Y0HTW3"/>
<feature type="transmembrane region" description="Helical" evidence="1">
    <location>
        <begin position="231"/>
        <end position="252"/>
    </location>
</feature>
<accession>A0A7Y0HTW3</accession>
<keyword evidence="1" id="KW-1133">Transmembrane helix</keyword>
<gene>
    <name evidence="2" type="ORF">G1C95_1316</name>
</gene>
<evidence type="ECO:0000256" key="1">
    <source>
        <dbReference type="SAM" id="Phobius"/>
    </source>
</evidence>
<dbReference type="Proteomes" id="UP000532194">
    <property type="component" value="Unassembled WGS sequence"/>
</dbReference>
<evidence type="ECO:0000313" key="3">
    <source>
        <dbReference type="Proteomes" id="UP000532194"/>
    </source>
</evidence>
<keyword evidence="1" id="KW-0472">Membrane</keyword>
<proteinExistence type="predicted"/>
<organism evidence="2 3">
    <name type="scientific">Bifidobacterium oedipodis</name>
    <dbReference type="NCBI Taxonomy" id="2675322"/>
    <lineage>
        <taxon>Bacteria</taxon>
        <taxon>Bacillati</taxon>
        <taxon>Actinomycetota</taxon>
        <taxon>Actinomycetes</taxon>
        <taxon>Bifidobacteriales</taxon>
        <taxon>Bifidobacteriaceae</taxon>
        <taxon>Bifidobacterium</taxon>
    </lineage>
</organism>
<dbReference type="EMBL" id="JAAIII010000003">
    <property type="protein sequence ID" value="NMM94129.1"/>
    <property type="molecule type" value="Genomic_DNA"/>
</dbReference>
<protein>
    <submittedName>
        <fullName evidence="2">Uncharacterized protein</fullName>
    </submittedName>
</protein>
<name>A0A7Y0HTW3_9BIFI</name>
<comment type="caution">
    <text evidence="2">The sequence shown here is derived from an EMBL/GenBank/DDBJ whole genome shotgun (WGS) entry which is preliminary data.</text>
</comment>
<sequence length="263" mass="28623">MSTFHKICRSLIQVFSILFTAILFIVAIESACPNIARAENLPESTRINEFAQSEEARTQTLALMEAVQNNGSHKASTQIAIGYVDKVHYLRYDDSGAITNTITDPQDYDWVAPVEVAGRLAGRITIWDNKGNLEVGNFSPDIEEASLLDADDSTTLVSDGFSRAYYSMENSKISPLNEAARAIVPKTVQVKQGDTAIRKNTPVEIDESAGGGFISIASSDTLTTTDSSTNAFMLMVVLISVATVLALICRILRRGSNRGHDNQ</sequence>
<evidence type="ECO:0000313" key="2">
    <source>
        <dbReference type="EMBL" id="NMM94129.1"/>
    </source>
</evidence>
<keyword evidence="3" id="KW-1185">Reference proteome</keyword>
<keyword evidence="1" id="KW-0812">Transmembrane</keyword>
<dbReference type="RefSeq" id="WP_169172153.1">
    <property type="nucleotide sequence ID" value="NZ_JAAIII010000003.1"/>
</dbReference>
<reference evidence="2 3" key="1">
    <citation type="submission" date="2020-02" db="EMBL/GenBank/DDBJ databases">
        <title>Characterization of phylogenetic diversity of novel bifidobacterial species isolated in Czech ZOOs.</title>
        <authorList>
            <person name="Lugli G.A."/>
            <person name="Vera N.B."/>
            <person name="Ventura M."/>
        </authorList>
    </citation>
    <scope>NUCLEOTIDE SEQUENCE [LARGE SCALE GENOMIC DNA]</scope>
    <source>
        <strain evidence="2 3">DSM 109957</strain>
    </source>
</reference>